<keyword evidence="1 2" id="KW-0479">Metal-binding</keyword>
<organism evidence="4 5">
    <name type="scientific">Clytia hemisphaerica</name>
    <dbReference type="NCBI Taxonomy" id="252671"/>
    <lineage>
        <taxon>Eukaryota</taxon>
        <taxon>Metazoa</taxon>
        <taxon>Cnidaria</taxon>
        <taxon>Hydrozoa</taxon>
        <taxon>Hydroidolina</taxon>
        <taxon>Leptothecata</taxon>
        <taxon>Obeliida</taxon>
        <taxon>Clytiidae</taxon>
        <taxon>Clytia</taxon>
    </lineage>
</organism>
<comment type="caution">
    <text evidence="1">Lacks conserved residue(s) required for the propagation of feature annotation.</text>
</comment>
<keyword evidence="1 2" id="KW-0378">Hydrolase</keyword>
<dbReference type="InterPro" id="IPR024079">
    <property type="entry name" value="MetalloPept_cat_dom_sf"/>
</dbReference>
<keyword evidence="1 2" id="KW-0645">Protease</keyword>
<dbReference type="SUPFAM" id="SSF55486">
    <property type="entry name" value="Metalloproteases ('zincins'), catalytic domain"/>
    <property type="match status" value="1"/>
</dbReference>
<proteinExistence type="predicted"/>
<evidence type="ECO:0000256" key="1">
    <source>
        <dbReference type="PROSITE-ProRule" id="PRU01211"/>
    </source>
</evidence>
<accession>A0A7M5V4G7</accession>
<keyword evidence="1 2" id="KW-0482">Metalloprotease</keyword>
<dbReference type="InterPro" id="IPR001506">
    <property type="entry name" value="Peptidase_M12A"/>
</dbReference>
<feature type="binding site" evidence="1">
    <location>
        <position position="144"/>
    </location>
    <ligand>
        <name>Zn(2+)</name>
        <dbReference type="ChEBI" id="CHEBI:29105"/>
        <note>catalytic</note>
    </ligand>
</feature>
<dbReference type="Proteomes" id="UP000594262">
    <property type="component" value="Unplaced"/>
</dbReference>
<feature type="binding site" evidence="1">
    <location>
        <position position="138"/>
    </location>
    <ligand>
        <name>Zn(2+)</name>
        <dbReference type="ChEBI" id="CHEBI:29105"/>
        <note>catalytic</note>
    </ligand>
</feature>
<feature type="active site" evidence="1">
    <location>
        <position position="135"/>
    </location>
</feature>
<dbReference type="OrthoDB" id="291007at2759"/>
<dbReference type="EnsemblMetazoa" id="CLYHEMT009513.1">
    <property type="protein sequence ID" value="CLYHEMP009513.1"/>
    <property type="gene ID" value="CLYHEMG009513"/>
</dbReference>
<dbReference type="InterPro" id="IPR006026">
    <property type="entry name" value="Peptidase_Metallo"/>
</dbReference>
<reference evidence="4" key="1">
    <citation type="submission" date="2021-01" db="UniProtKB">
        <authorList>
            <consortium name="EnsemblMetazoa"/>
        </authorList>
    </citation>
    <scope>IDENTIFICATION</scope>
</reference>
<evidence type="ECO:0000256" key="2">
    <source>
        <dbReference type="RuleBase" id="RU361183"/>
    </source>
</evidence>
<feature type="binding site" evidence="1">
    <location>
        <position position="134"/>
    </location>
    <ligand>
        <name>Zn(2+)</name>
        <dbReference type="ChEBI" id="CHEBI:29105"/>
        <note>catalytic</note>
    </ligand>
</feature>
<dbReference type="Pfam" id="PF01400">
    <property type="entry name" value="Astacin"/>
    <property type="match status" value="1"/>
</dbReference>
<sequence>MTVAEVLVMKDNWIRKLRFLICTLLIKVLLISCDVAGKRRLAPLPRFGDRLWTDRIIPYVIHPNVPDKALIESTIEYFNNLSCVQWIPKKSEHEQYVTFQPSTTCSSLIGRNQNGNHQSIFIGQECSYRPIILHEMYHVMGFQHEMKRFDRNDNIEVLWENILPGFERYFKKLLPEKTLFPDYPYDISSILHYGSFAYSKYSSLPTTLQSNGMRIRPIKERSLTQMDIQKLNDLYKCKDTQKEGWSSWSNYSRCNADCFKTRFKFFTGTNYGTDPK</sequence>
<keyword evidence="1 2" id="KW-0862">Zinc</keyword>
<dbReference type="PANTHER" id="PTHR10127:SF850">
    <property type="entry name" value="METALLOENDOPEPTIDASE"/>
    <property type="match status" value="1"/>
</dbReference>
<dbReference type="SMART" id="SM00235">
    <property type="entry name" value="ZnMc"/>
    <property type="match status" value="1"/>
</dbReference>
<dbReference type="GO" id="GO:0006508">
    <property type="term" value="P:proteolysis"/>
    <property type="evidence" value="ECO:0007669"/>
    <property type="project" value="UniProtKB-KW"/>
</dbReference>
<evidence type="ECO:0000313" key="4">
    <source>
        <dbReference type="EnsemblMetazoa" id="CLYHEMP009513.1"/>
    </source>
</evidence>
<name>A0A7M5V4G7_9CNID</name>
<evidence type="ECO:0000313" key="5">
    <source>
        <dbReference type="Proteomes" id="UP000594262"/>
    </source>
</evidence>
<dbReference type="PROSITE" id="PS51864">
    <property type="entry name" value="ASTACIN"/>
    <property type="match status" value="1"/>
</dbReference>
<keyword evidence="5" id="KW-1185">Reference proteome</keyword>
<dbReference type="GO" id="GO:0004222">
    <property type="term" value="F:metalloendopeptidase activity"/>
    <property type="evidence" value="ECO:0007669"/>
    <property type="project" value="UniProtKB-UniRule"/>
</dbReference>
<dbReference type="GO" id="GO:0008270">
    <property type="term" value="F:zinc ion binding"/>
    <property type="evidence" value="ECO:0007669"/>
    <property type="project" value="UniProtKB-UniRule"/>
</dbReference>
<protein>
    <recommendedName>
        <fullName evidence="2">Metalloendopeptidase</fullName>
        <ecNumber evidence="2">3.4.24.-</ecNumber>
    </recommendedName>
</protein>
<feature type="domain" description="Peptidase M12A" evidence="3">
    <location>
        <begin position="42"/>
        <end position="238"/>
    </location>
</feature>
<dbReference type="EC" id="3.4.24.-" evidence="2"/>
<dbReference type="PANTHER" id="PTHR10127">
    <property type="entry name" value="DISCOIDIN, CUB, EGF, LAMININ , AND ZINC METALLOPROTEASE DOMAIN CONTAINING"/>
    <property type="match status" value="1"/>
</dbReference>
<dbReference type="PRINTS" id="PR00480">
    <property type="entry name" value="ASTACIN"/>
</dbReference>
<evidence type="ECO:0000259" key="3">
    <source>
        <dbReference type="PROSITE" id="PS51864"/>
    </source>
</evidence>
<dbReference type="Gene3D" id="3.40.390.10">
    <property type="entry name" value="Collagenase (Catalytic Domain)"/>
    <property type="match status" value="1"/>
</dbReference>
<dbReference type="AlphaFoldDB" id="A0A7M5V4G7"/>
<comment type="cofactor">
    <cofactor evidence="1 2">
        <name>Zn(2+)</name>
        <dbReference type="ChEBI" id="CHEBI:29105"/>
    </cofactor>
    <text evidence="1 2">Binds 1 zinc ion per subunit.</text>
</comment>